<dbReference type="EMBL" id="BPQV01000002">
    <property type="protein sequence ID" value="GJE26055.1"/>
    <property type="molecule type" value="Genomic_DNA"/>
</dbReference>
<dbReference type="InterPro" id="IPR009922">
    <property type="entry name" value="DUF1457"/>
</dbReference>
<protein>
    <recommendedName>
        <fullName evidence="3">PAS domain-containing protein</fullName>
    </recommendedName>
</protein>
<organism evidence="1 2">
    <name type="scientific">Methylobacterium organophilum</name>
    <dbReference type="NCBI Taxonomy" id="410"/>
    <lineage>
        <taxon>Bacteria</taxon>
        <taxon>Pseudomonadati</taxon>
        <taxon>Pseudomonadota</taxon>
        <taxon>Alphaproteobacteria</taxon>
        <taxon>Hyphomicrobiales</taxon>
        <taxon>Methylobacteriaceae</taxon>
        <taxon>Methylobacterium</taxon>
    </lineage>
</organism>
<comment type="caution">
    <text evidence="1">The sequence shown here is derived from an EMBL/GenBank/DDBJ whole genome shotgun (WGS) entry which is preliminary data.</text>
</comment>
<evidence type="ECO:0000313" key="1">
    <source>
        <dbReference type="EMBL" id="GJE26055.1"/>
    </source>
</evidence>
<keyword evidence="2" id="KW-1185">Reference proteome</keyword>
<dbReference type="RefSeq" id="WP_238310000.1">
    <property type="nucleotide sequence ID" value="NZ_BPQV01000002.1"/>
</dbReference>
<reference evidence="1" key="1">
    <citation type="journal article" date="2021" name="Front. Microbiol.">
        <title>Comprehensive Comparative Genomics and Phenotyping of Methylobacterium Species.</title>
        <authorList>
            <person name="Alessa O."/>
            <person name="Ogura Y."/>
            <person name="Fujitani Y."/>
            <person name="Takami H."/>
            <person name="Hayashi T."/>
            <person name="Sahin N."/>
            <person name="Tani A."/>
        </authorList>
    </citation>
    <scope>NUCLEOTIDE SEQUENCE</scope>
    <source>
        <strain evidence="1">NBRC 15689</strain>
    </source>
</reference>
<dbReference type="Proteomes" id="UP001055156">
    <property type="component" value="Unassembled WGS sequence"/>
</dbReference>
<evidence type="ECO:0000313" key="2">
    <source>
        <dbReference type="Proteomes" id="UP001055156"/>
    </source>
</evidence>
<reference evidence="1" key="2">
    <citation type="submission" date="2021-08" db="EMBL/GenBank/DDBJ databases">
        <authorList>
            <person name="Tani A."/>
            <person name="Ola A."/>
            <person name="Ogura Y."/>
            <person name="Katsura K."/>
            <person name="Hayashi T."/>
        </authorList>
    </citation>
    <scope>NUCLEOTIDE SEQUENCE</scope>
    <source>
        <strain evidence="1">NBRC 15689</strain>
    </source>
</reference>
<evidence type="ECO:0008006" key="3">
    <source>
        <dbReference type="Google" id="ProtNLM"/>
    </source>
</evidence>
<name>A0ABQ4T336_METOR</name>
<proteinExistence type="predicted"/>
<gene>
    <name evidence="1" type="ORF">LKMONMHP_0899</name>
</gene>
<accession>A0ABQ4T336</accession>
<sequence>MKHPTSRLLHAYWDRLRGERSAPERSEIEPGAIRNLLADSLILEIEAPAEEAVIRIGGTRLCAMFGRELRGTAFAGLWGDGMAPSSLAHPQHLVETVACDRVGLIAGLKGRTRQGEALDLELLLLPLRHRGRTRSRLLGALSPFHVPHWFGLRPIVRLEAVSQRVLRGPLPAFVPLDPPPGERMPLIATIPPPANDSRPWRRGHLMVHPGGRT</sequence>
<dbReference type="Pfam" id="PF07310">
    <property type="entry name" value="PAS_5"/>
    <property type="match status" value="1"/>
</dbReference>